<evidence type="ECO:0000313" key="2">
    <source>
        <dbReference type="Proteomes" id="UP000017142"/>
    </source>
</evidence>
<protein>
    <recommendedName>
        <fullName evidence="3">SMODS-associated and fused to various effectors domain-containing protein</fullName>
    </recommendedName>
</protein>
<dbReference type="EMBL" id="AMWE01000001">
    <property type="protein sequence ID" value="ERO59436.1"/>
    <property type="molecule type" value="Genomic_DNA"/>
</dbReference>
<evidence type="ECO:0000313" key="1">
    <source>
        <dbReference type="EMBL" id="ERO59436.1"/>
    </source>
</evidence>
<gene>
    <name evidence="1" type="ORF">A544_0408</name>
</gene>
<dbReference type="Proteomes" id="UP000017142">
    <property type="component" value="Unassembled WGS sequence"/>
</dbReference>
<name>A0AAV3KHC0_9GAMM</name>
<proteinExistence type="predicted"/>
<sequence length="316" mass="36222">MKIKILDISRTELLSSKYDIAFIGLGYEPRCTYISKILDIDAVGKVVAFSFVESKENSNKIKSHEYLLKKWSNKMNMIELEHSNVKEVYSTLNKYLCTIEKDIIHILIDYSSMSRNWYSAILNYVIRFFPKKIIIDLVYSSAEYPKNDEFYDFELGDIKILPGCEGSSITKKKKCAIFMLGFDNVGPQSFFNLLEPELSFGVIASPGALPDYEKIAFTRNQYFIDHQLLEGKNLLKLPISSLAVTFENLCQLIQPLRVDYNISIIQFGPKPHIVASTLAGIFFENVSCIYSEYNRSKPFDVVHNGELVISRIFSDK</sequence>
<organism evidence="1 2">
    <name type="scientific">Dickeya solani D s0432-1</name>
    <dbReference type="NCBI Taxonomy" id="1231725"/>
    <lineage>
        <taxon>Bacteria</taxon>
        <taxon>Pseudomonadati</taxon>
        <taxon>Pseudomonadota</taxon>
        <taxon>Gammaproteobacteria</taxon>
        <taxon>Enterobacterales</taxon>
        <taxon>Pectobacteriaceae</taxon>
        <taxon>Dickeya</taxon>
    </lineage>
</organism>
<reference evidence="2" key="1">
    <citation type="journal article" date="2013" name="Diversity">
        <title>Genome Sequence of Dickeya solani, a New soft Rot Pathogen of Potato, Suggests its Emergence May Be Related to a Novel Combination of Non-Ribosomal Peptide/Polyketide Synthetase Clusters.</title>
        <authorList>
            <person name="Garlant L."/>
            <person name="Koskinen P."/>
            <person name="Rouhiainen L."/>
            <person name="Laine P."/>
            <person name="Paulin L."/>
            <person name="Auvinen P."/>
            <person name="Holm L."/>
            <person name="Pirhonen M."/>
        </authorList>
    </citation>
    <scope>NUCLEOTIDE SEQUENCE [LARGE SCALE GENOMIC DNA]</scope>
    <source>
        <strain evidence="2">D s0432-1</strain>
    </source>
</reference>
<dbReference type="AlphaFoldDB" id="A0AAV3KHC0"/>
<comment type="caution">
    <text evidence="1">The sequence shown here is derived from an EMBL/GenBank/DDBJ whole genome shotgun (WGS) entry which is preliminary data.</text>
</comment>
<dbReference type="RefSeq" id="WP_022631919.1">
    <property type="nucleotide sequence ID" value="NZ_AMWE01000001.1"/>
</dbReference>
<accession>A0AAV3KHC0</accession>
<evidence type="ECO:0008006" key="3">
    <source>
        <dbReference type="Google" id="ProtNLM"/>
    </source>
</evidence>
<dbReference type="GeneID" id="43519136"/>